<keyword evidence="4" id="KW-1185">Reference proteome</keyword>
<dbReference type="SUPFAM" id="SSF52540">
    <property type="entry name" value="P-loop containing nucleoside triphosphate hydrolases"/>
    <property type="match status" value="1"/>
</dbReference>
<dbReference type="InterPro" id="IPR027417">
    <property type="entry name" value="P-loop_NTPase"/>
</dbReference>
<proteinExistence type="predicted"/>
<organism evidence="3 4">
    <name type="scientific">Malus baccata</name>
    <name type="common">Siberian crab apple</name>
    <name type="synonym">Pyrus baccata</name>
    <dbReference type="NCBI Taxonomy" id="106549"/>
    <lineage>
        <taxon>Eukaryota</taxon>
        <taxon>Viridiplantae</taxon>
        <taxon>Streptophyta</taxon>
        <taxon>Embryophyta</taxon>
        <taxon>Tracheophyta</taxon>
        <taxon>Spermatophyta</taxon>
        <taxon>Magnoliopsida</taxon>
        <taxon>eudicotyledons</taxon>
        <taxon>Gunneridae</taxon>
        <taxon>Pentapetalae</taxon>
        <taxon>rosids</taxon>
        <taxon>fabids</taxon>
        <taxon>Rosales</taxon>
        <taxon>Rosaceae</taxon>
        <taxon>Amygdaloideae</taxon>
        <taxon>Maleae</taxon>
        <taxon>Malus</taxon>
    </lineage>
</organism>
<evidence type="ECO:0000256" key="1">
    <source>
        <dbReference type="ARBA" id="ARBA00023027"/>
    </source>
</evidence>
<dbReference type="PANTHER" id="PTHR11017">
    <property type="entry name" value="LEUCINE-RICH REPEAT-CONTAINING PROTEIN"/>
    <property type="match status" value="1"/>
</dbReference>
<evidence type="ECO:0000259" key="2">
    <source>
        <dbReference type="PROSITE" id="PS50104"/>
    </source>
</evidence>
<dbReference type="Gene3D" id="3.40.50.10140">
    <property type="entry name" value="Toll/interleukin-1 receptor homology (TIR) domain"/>
    <property type="match status" value="1"/>
</dbReference>
<dbReference type="AlphaFoldDB" id="A0A540MZN9"/>
<dbReference type="Gene3D" id="1.10.8.430">
    <property type="entry name" value="Helical domain of apoptotic protease-activating factors"/>
    <property type="match status" value="1"/>
</dbReference>
<dbReference type="PANTHER" id="PTHR11017:SF559">
    <property type="entry name" value="DISEASE RESISTANCE PROTEIN CHL1"/>
    <property type="match status" value="1"/>
</dbReference>
<dbReference type="Pfam" id="PF01582">
    <property type="entry name" value="TIR"/>
    <property type="match status" value="1"/>
</dbReference>
<dbReference type="FunFam" id="3.40.50.10140:FF:000007">
    <property type="entry name" value="Disease resistance protein (TIR-NBS-LRR class)"/>
    <property type="match status" value="1"/>
</dbReference>
<dbReference type="PROSITE" id="PS50104">
    <property type="entry name" value="TIR"/>
    <property type="match status" value="1"/>
</dbReference>
<gene>
    <name evidence="3" type="ORF">C1H46_010037</name>
</gene>
<keyword evidence="1" id="KW-0520">NAD</keyword>
<comment type="caution">
    <text evidence="3">The sequence shown here is derived from an EMBL/GenBank/DDBJ whole genome shotgun (WGS) entry which is preliminary data.</text>
</comment>
<feature type="domain" description="TIR" evidence="2">
    <location>
        <begin position="8"/>
        <end position="172"/>
    </location>
</feature>
<dbReference type="PRINTS" id="PR00364">
    <property type="entry name" value="DISEASERSIST"/>
</dbReference>
<dbReference type="EMBL" id="VIEB01000142">
    <property type="protein sequence ID" value="TQE04252.1"/>
    <property type="molecule type" value="Genomic_DNA"/>
</dbReference>
<dbReference type="STRING" id="106549.A0A540MZN9"/>
<dbReference type="InterPro" id="IPR035897">
    <property type="entry name" value="Toll_tir_struct_dom_sf"/>
</dbReference>
<dbReference type="InterPro" id="IPR044974">
    <property type="entry name" value="Disease_R_plants"/>
</dbReference>
<dbReference type="InterPro" id="IPR000157">
    <property type="entry name" value="TIR_dom"/>
</dbReference>
<dbReference type="Gene3D" id="3.40.50.300">
    <property type="entry name" value="P-loop containing nucleotide triphosphate hydrolases"/>
    <property type="match status" value="1"/>
</dbReference>
<dbReference type="GO" id="GO:0007165">
    <property type="term" value="P:signal transduction"/>
    <property type="evidence" value="ECO:0007669"/>
    <property type="project" value="InterPro"/>
</dbReference>
<dbReference type="Proteomes" id="UP000315295">
    <property type="component" value="Unassembled WGS sequence"/>
</dbReference>
<dbReference type="InterPro" id="IPR002182">
    <property type="entry name" value="NB-ARC"/>
</dbReference>
<sequence length="416" mass="47695">MENENEGWIYDVFVNFRGKDTGCNFTDHLCAALDQKGIMAFRYDQALERGKPISSEILKSIGESRFSIVVFSKNYAASARCLDELVEILRCMKSTGQIVFPVFYDVDPSDVRKQRGEYFEKAFRKHEEDFMDKVESWRGALRDAATLSGWNLYNKHEAKVIQEIVKEISNQLSQKLSSVPEDLFGIDSRVEEMNLCLDMEVNDVRIIGIYGEKGIGKTTIAQVVYDRVSGQFNGSSFLANIKEVDEKQGLVPLQEQLISEILMDKNIKIWNVHIGVNAILNRLRYKKVLLVLDGVDRLEQLEALAGSRDWFGAGSRIIVTTRDENLLIRYRVDRFYRAQALNHEEALRLFCWKAFKQGHPPEEQYVELCELVLNHARGLPSALEALGSFLFGRSLVEWRSAVNRLAQVPCTWNYLK</sequence>
<accession>A0A540MZN9</accession>
<dbReference type="SMART" id="SM00255">
    <property type="entry name" value="TIR"/>
    <property type="match status" value="1"/>
</dbReference>
<evidence type="ECO:0000313" key="4">
    <source>
        <dbReference type="Proteomes" id="UP000315295"/>
    </source>
</evidence>
<evidence type="ECO:0000313" key="3">
    <source>
        <dbReference type="EMBL" id="TQE04252.1"/>
    </source>
</evidence>
<dbReference type="GO" id="GO:0043531">
    <property type="term" value="F:ADP binding"/>
    <property type="evidence" value="ECO:0007669"/>
    <property type="project" value="InterPro"/>
</dbReference>
<dbReference type="GO" id="GO:0006952">
    <property type="term" value="P:defense response"/>
    <property type="evidence" value="ECO:0007669"/>
    <property type="project" value="InterPro"/>
</dbReference>
<dbReference type="SUPFAM" id="SSF52200">
    <property type="entry name" value="Toll/Interleukin receptor TIR domain"/>
    <property type="match status" value="1"/>
</dbReference>
<dbReference type="InterPro" id="IPR042197">
    <property type="entry name" value="Apaf_helical"/>
</dbReference>
<protein>
    <recommendedName>
        <fullName evidence="2">TIR domain-containing protein</fullName>
    </recommendedName>
</protein>
<dbReference type="Pfam" id="PF00931">
    <property type="entry name" value="NB-ARC"/>
    <property type="match status" value="1"/>
</dbReference>
<name>A0A540MZN9_MALBA</name>
<reference evidence="3 4" key="1">
    <citation type="journal article" date="2019" name="G3 (Bethesda)">
        <title>Sequencing of a Wild Apple (Malus baccata) Genome Unravels the Differences Between Cultivated and Wild Apple Species Regarding Disease Resistance and Cold Tolerance.</title>
        <authorList>
            <person name="Chen X."/>
        </authorList>
    </citation>
    <scope>NUCLEOTIDE SEQUENCE [LARGE SCALE GENOMIC DNA]</scope>
    <source>
        <strain evidence="4">cv. Shandingzi</strain>
        <tissue evidence="3">Leaves</tissue>
    </source>
</reference>